<feature type="compositionally biased region" description="Gly residues" evidence="1">
    <location>
        <begin position="147"/>
        <end position="156"/>
    </location>
</feature>
<dbReference type="Pfam" id="PF21993">
    <property type="entry name" value="TetR_C_13_2"/>
    <property type="match status" value="1"/>
</dbReference>
<evidence type="ECO:0000313" key="3">
    <source>
        <dbReference type="EMBL" id="MBB4981021.1"/>
    </source>
</evidence>
<dbReference type="Gene3D" id="1.10.357.10">
    <property type="entry name" value="Tetracycline Repressor, domain 2"/>
    <property type="match status" value="1"/>
</dbReference>
<organism evidence="3 4">
    <name type="scientific">Streptomyces nymphaeiformis</name>
    <dbReference type="NCBI Taxonomy" id="2663842"/>
    <lineage>
        <taxon>Bacteria</taxon>
        <taxon>Bacillati</taxon>
        <taxon>Actinomycetota</taxon>
        <taxon>Actinomycetes</taxon>
        <taxon>Kitasatosporales</taxon>
        <taxon>Streptomycetaceae</taxon>
        <taxon>Streptomyces</taxon>
    </lineage>
</organism>
<sequence>MVQAPATALRFSTWEAWEQWRQTVLDHYTELGQRCPLSSLTTELGNSSLEARGIITTLFDEWEEALLRGVRVVTPQKPQAAHSRARSILAAVQGGVVILQATGRTDYLDAALTTALDDLRPYPPRSGTSHKYGGCRARAGPLRPGRRAGGPGSWRP</sequence>
<dbReference type="Proteomes" id="UP000582643">
    <property type="component" value="Unassembled WGS sequence"/>
</dbReference>
<name>A0A7W7TX99_9ACTN</name>
<dbReference type="SUPFAM" id="SSF48498">
    <property type="entry name" value="Tetracyclin repressor-like, C-terminal domain"/>
    <property type="match status" value="1"/>
</dbReference>
<reference evidence="3 4" key="1">
    <citation type="submission" date="2020-08" db="EMBL/GenBank/DDBJ databases">
        <title>Genomic Encyclopedia of Type Strains, Phase III (KMG-III): the genomes of soil and plant-associated and newly described type strains.</title>
        <authorList>
            <person name="Whitman W."/>
        </authorList>
    </citation>
    <scope>NUCLEOTIDE SEQUENCE [LARGE SCALE GENOMIC DNA]</scope>
    <source>
        <strain evidence="3 4">SFB5A</strain>
    </source>
</reference>
<dbReference type="EMBL" id="JACHJY010000002">
    <property type="protein sequence ID" value="MBB4981021.1"/>
    <property type="molecule type" value="Genomic_DNA"/>
</dbReference>
<protein>
    <recommendedName>
        <fullName evidence="2">Transcriptional regulator LmrA/YxaF-like C-terminal domain-containing protein</fullName>
    </recommendedName>
</protein>
<proteinExistence type="predicted"/>
<keyword evidence="4" id="KW-1185">Reference proteome</keyword>
<evidence type="ECO:0000313" key="4">
    <source>
        <dbReference type="Proteomes" id="UP000582643"/>
    </source>
</evidence>
<accession>A0A7W7TX99</accession>
<evidence type="ECO:0000259" key="2">
    <source>
        <dbReference type="Pfam" id="PF21993"/>
    </source>
</evidence>
<evidence type="ECO:0000256" key="1">
    <source>
        <dbReference type="SAM" id="MobiDB-lite"/>
    </source>
</evidence>
<feature type="compositionally biased region" description="Low complexity" evidence="1">
    <location>
        <begin position="134"/>
        <end position="143"/>
    </location>
</feature>
<dbReference type="InterPro" id="IPR036271">
    <property type="entry name" value="Tet_transcr_reg_TetR-rel_C_sf"/>
</dbReference>
<gene>
    <name evidence="3" type="ORF">GGE06_001929</name>
</gene>
<feature type="region of interest" description="Disordered" evidence="1">
    <location>
        <begin position="121"/>
        <end position="156"/>
    </location>
</feature>
<dbReference type="AlphaFoldDB" id="A0A7W7TX99"/>
<dbReference type="InterPro" id="IPR054156">
    <property type="entry name" value="YxaF_TetR_C"/>
</dbReference>
<dbReference type="RefSeq" id="WP_184930522.1">
    <property type="nucleotide sequence ID" value="NZ_JACHJY010000002.1"/>
</dbReference>
<comment type="caution">
    <text evidence="3">The sequence shown here is derived from an EMBL/GenBank/DDBJ whole genome shotgun (WGS) entry which is preliminary data.</text>
</comment>
<feature type="domain" description="Transcriptional regulator LmrA/YxaF-like C-terminal" evidence="2">
    <location>
        <begin position="20"/>
        <end position="111"/>
    </location>
</feature>